<keyword evidence="2" id="KW-0238">DNA-binding</keyword>
<dbReference type="GO" id="GO:0006950">
    <property type="term" value="P:response to stress"/>
    <property type="evidence" value="ECO:0007669"/>
    <property type="project" value="TreeGrafter"/>
</dbReference>
<dbReference type="EMBL" id="BMJC01000006">
    <property type="protein sequence ID" value="GGB21198.1"/>
    <property type="molecule type" value="Genomic_DNA"/>
</dbReference>
<dbReference type="GO" id="GO:0003677">
    <property type="term" value="F:DNA binding"/>
    <property type="evidence" value="ECO:0007669"/>
    <property type="project" value="UniProtKB-KW"/>
</dbReference>
<dbReference type="Pfam" id="PF01047">
    <property type="entry name" value="MarR"/>
    <property type="match status" value="1"/>
</dbReference>
<dbReference type="PANTHER" id="PTHR33164">
    <property type="entry name" value="TRANSCRIPTIONAL REGULATOR, MARR FAMILY"/>
    <property type="match status" value="1"/>
</dbReference>
<dbReference type="GO" id="GO:0003700">
    <property type="term" value="F:DNA-binding transcription factor activity"/>
    <property type="evidence" value="ECO:0007669"/>
    <property type="project" value="InterPro"/>
</dbReference>
<dbReference type="SMART" id="SM00347">
    <property type="entry name" value="HTH_MARR"/>
    <property type="match status" value="1"/>
</dbReference>
<dbReference type="PROSITE" id="PS50995">
    <property type="entry name" value="HTH_MARR_2"/>
    <property type="match status" value="1"/>
</dbReference>
<feature type="domain" description="HTH marR-type" evidence="4">
    <location>
        <begin position="23"/>
        <end position="158"/>
    </location>
</feature>
<dbReference type="PANTHER" id="PTHR33164:SF64">
    <property type="entry name" value="TRANSCRIPTIONAL REGULATOR SLYA"/>
    <property type="match status" value="1"/>
</dbReference>
<proteinExistence type="predicted"/>
<dbReference type="SUPFAM" id="SSF46785">
    <property type="entry name" value="Winged helix' DNA-binding domain"/>
    <property type="match status" value="1"/>
</dbReference>
<protein>
    <recommendedName>
        <fullName evidence="4">HTH marR-type domain-containing protein</fullName>
    </recommendedName>
</protein>
<dbReference type="Gene3D" id="1.10.10.10">
    <property type="entry name" value="Winged helix-like DNA-binding domain superfamily/Winged helix DNA-binding domain"/>
    <property type="match status" value="1"/>
</dbReference>
<comment type="caution">
    <text evidence="5">The sequence shown here is derived from an EMBL/GenBank/DDBJ whole genome shotgun (WGS) entry which is preliminary data.</text>
</comment>
<sequence length="164" mass="18653">MLNFIARTKTQKMPKKSNGDDPIIGFVDAIINVRQAIKQLAMQKLRELHDREISYEMLQVMLVLWKKHQINQQEVADTVQKNKASLTPLIDNLVGKGLVTRSEDPVDRRNKIITLTKKGQDYRKKFTPMINDIYRLVKGDIPDGKLKEVTGLLLAVSGKITTGK</sequence>
<reference evidence="5" key="1">
    <citation type="journal article" date="2014" name="Int. J. Syst. Evol. Microbiol.">
        <title>Complete genome sequence of Corynebacterium casei LMG S-19264T (=DSM 44701T), isolated from a smear-ripened cheese.</title>
        <authorList>
            <consortium name="US DOE Joint Genome Institute (JGI-PGF)"/>
            <person name="Walter F."/>
            <person name="Albersmeier A."/>
            <person name="Kalinowski J."/>
            <person name="Ruckert C."/>
        </authorList>
    </citation>
    <scope>NUCLEOTIDE SEQUENCE</scope>
    <source>
        <strain evidence="5">CGMCC 1.15448</strain>
    </source>
</reference>
<evidence type="ECO:0000256" key="1">
    <source>
        <dbReference type="ARBA" id="ARBA00023015"/>
    </source>
</evidence>
<evidence type="ECO:0000256" key="3">
    <source>
        <dbReference type="ARBA" id="ARBA00023163"/>
    </source>
</evidence>
<keyword evidence="3" id="KW-0804">Transcription</keyword>
<dbReference type="InterPro" id="IPR036388">
    <property type="entry name" value="WH-like_DNA-bd_sf"/>
</dbReference>
<dbReference type="InterPro" id="IPR000835">
    <property type="entry name" value="HTH_MarR-typ"/>
</dbReference>
<dbReference type="Proteomes" id="UP000607559">
    <property type="component" value="Unassembled WGS sequence"/>
</dbReference>
<reference evidence="5" key="2">
    <citation type="submission" date="2020-09" db="EMBL/GenBank/DDBJ databases">
        <authorList>
            <person name="Sun Q."/>
            <person name="Zhou Y."/>
        </authorList>
    </citation>
    <scope>NUCLEOTIDE SEQUENCE</scope>
    <source>
        <strain evidence="5">CGMCC 1.15448</strain>
    </source>
</reference>
<accession>A0A8J2XVU8</accession>
<evidence type="ECO:0000313" key="6">
    <source>
        <dbReference type="Proteomes" id="UP000607559"/>
    </source>
</evidence>
<dbReference type="InterPro" id="IPR039422">
    <property type="entry name" value="MarR/SlyA-like"/>
</dbReference>
<keyword evidence="6" id="KW-1185">Reference proteome</keyword>
<evidence type="ECO:0000256" key="2">
    <source>
        <dbReference type="ARBA" id="ARBA00023125"/>
    </source>
</evidence>
<organism evidence="5 6">
    <name type="scientific">Puia dinghuensis</name>
    <dbReference type="NCBI Taxonomy" id="1792502"/>
    <lineage>
        <taxon>Bacteria</taxon>
        <taxon>Pseudomonadati</taxon>
        <taxon>Bacteroidota</taxon>
        <taxon>Chitinophagia</taxon>
        <taxon>Chitinophagales</taxon>
        <taxon>Chitinophagaceae</taxon>
        <taxon>Puia</taxon>
    </lineage>
</organism>
<name>A0A8J2XVU8_9BACT</name>
<dbReference type="PRINTS" id="PR00598">
    <property type="entry name" value="HTHMARR"/>
</dbReference>
<dbReference type="AlphaFoldDB" id="A0A8J2XVU8"/>
<dbReference type="InterPro" id="IPR036390">
    <property type="entry name" value="WH_DNA-bd_sf"/>
</dbReference>
<evidence type="ECO:0000259" key="4">
    <source>
        <dbReference type="PROSITE" id="PS50995"/>
    </source>
</evidence>
<evidence type="ECO:0000313" key="5">
    <source>
        <dbReference type="EMBL" id="GGB21198.1"/>
    </source>
</evidence>
<keyword evidence="1" id="KW-0805">Transcription regulation</keyword>
<gene>
    <name evidence="5" type="ORF">GCM10011511_51200</name>
</gene>